<evidence type="ECO:0000313" key="3">
    <source>
        <dbReference type="Proteomes" id="UP000219439"/>
    </source>
</evidence>
<organism evidence="2 3">
    <name type="scientific">Cohaesibacter gelatinilyticus</name>
    <dbReference type="NCBI Taxonomy" id="372072"/>
    <lineage>
        <taxon>Bacteria</taxon>
        <taxon>Pseudomonadati</taxon>
        <taxon>Pseudomonadota</taxon>
        <taxon>Alphaproteobacteria</taxon>
        <taxon>Hyphomicrobiales</taxon>
        <taxon>Cohaesibacteraceae</taxon>
    </lineage>
</organism>
<gene>
    <name evidence="2" type="ORF">SAMN06265368_0457</name>
</gene>
<reference evidence="2 3" key="1">
    <citation type="submission" date="2017-09" db="EMBL/GenBank/DDBJ databases">
        <authorList>
            <person name="Ehlers B."/>
            <person name="Leendertz F.H."/>
        </authorList>
    </citation>
    <scope>NUCLEOTIDE SEQUENCE [LARGE SCALE GENOMIC DNA]</scope>
    <source>
        <strain evidence="2 3">DSM 18289</strain>
    </source>
</reference>
<name>A0A285NB60_9HYPH</name>
<dbReference type="EMBL" id="OBEL01000001">
    <property type="protein sequence ID" value="SNZ06548.1"/>
    <property type="molecule type" value="Genomic_DNA"/>
</dbReference>
<accession>A0A285NB60</accession>
<sequence>MFFRTIVSAVFMVIGFGSFSAKAGNVPYNPKIKLKVGQAIVMKGVRHRDCDKGKAPSAAALPKLPKLKTGTIRIGGVGKANSGHCKAVVPVRIIKFHAMRPGRENVKVYGDKFSITVTK</sequence>
<evidence type="ECO:0000313" key="2">
    <source>
        <dbReference type="EMBL" id="SNZ06548.1"/>
    </source>
</evidence>
<proteinExistence type="predicted"/>
<feature type="signal peptide" evidence="1">
    <location>
        <begin position="1"/>
        <end position="23"/>
    </location>
</feature>
<protein>
    <submittedName>
        <fullName evidence="2">Uncharacterized protein</fullName>
    </submittedName>
</protein>
<dbReference type="RefSeq" id="WP_141401162.1">
    <property type="nucleotide sequence ID" value="NZ_OBEL01000001.1"/>
</dbReference>
<evidence type="ECO:0000256" key="1">
    <source>
        <dbReference type="SAM" id="SignalP"/>
    </source>
</evidence>
<feature type="chain" id="PRO_5012357399" evidence="1">
    <location>
        <begin position="24"/>
        <end position="119"/>
    </location>
</feature>
<keyword evidence="3" id="KW-1185">Reference proteome</keyword>
<dbReference type="OrthoDB" id="8085080at2"/>
<dbReference type="Proteomes" id="UP000219439">
    <property type="component" value="Unassembled WGS sequence"/>
</dbReference>
<keyword evidence="1" id="KW-0732">Signal</keyword>
<dbReference type="AlphaFoldDB" id="A0A285NB60"/>